<dbReference type="InterPro" id="IPR026444">
    <property type="entry name" value="Secre_tail"/>
</dbReference>
<keyword evidence="2 4" id="KW-0732">Signal</keyword>
<dbReference type="EMBL" id="BAABIP010000018">
    <property type="protein sequence ID" value="GAA4771270.1"/>
    <property type="molecule type" value="Genomic_DNA"/>
</dbReference>
<evidence type="ECO:0000256" key="2">
    <source>
        <dbReference type="ARBA" id="ARBA00022729"/>
    </source>
</evidence>
<dbReference type="Pfam" id="PF13540">
    <property type="entry name" value="RCC1_2"/>
    <property type="match status" value="1"/>
</dbReference>
<gene>
    <name evidence="7" type="ORF">GCM10023230_21890</name>
</gene>
<dbReference type="InterPro" id="IPR058923">
    <property type="entry name" value="RCC1-like_dom"/>
</dbReference>
<evidence type="ECO:0000259" key="6">
    <source>
        <dbReference type="Pfam" id="PF25390"/>
    </source>
</evidence>
<dbReference type="PANTHER" id="PTHR45982:SF1">
    <property type="entry name" value="REGULATOR OF CHROMOSOME CONDENSATION"/>
    <property type="match status" value="1"/>
</dbReference>
<dbReference type="InterPro" id="IPR009091">
    <property type="entry name" value="RCC1/BLIP-II"/>
</dbReference>
<evidence type="ECO:0000313" key="7">
    <source>
        <dbReference type="EMBL" id="GAA4771270.1"/>
    </source>
</evidence>
<feature type="signal peptide" evidence="4">
    <location>
        <begin position="1"/>
        <end position="18"/>
    </location>
</feature>
<comment type="caution">
    <text evidence="7">The sequence shown here is derived from an EMBL/GenBank/DDBJ whole genome shotgun (WGS) entry which is preliminary data.</text>
</comment>
<organism evidence="7 8">
    <name type="scientific">Flavobacterium hankyongi</name>
    <dbReference type="NCBI Taxonomy" id="1176532"/>
    <lineage>
        <taxon>Bacteria</taxon>
        <taxon>Pseudomonadati</taxon>
        <taxon>Bacteroidota</taxon>
        <taxon>Flavobacteriia</taxon>
        <taxon>Flavobacteriales</taxon>
        <taxon>Flavobacteriaceae</taxon>
        <taxon>Flavobacterium</taxon>
    </lineage>
</organism>
<name>A0ABP9A070_9FLAO</name>
<dbReference type="SUPFAM" id="SSF50985">
    <property type="entry name" value="RCC1/BLIP-II"/>
    <property type="match status" value="2"/>
</dbReference>
<evidence type="ECO:0000313" key="8">
    <source>
        <dbReference type="Proteomes" id="UP001500141"/>
    </source>
</evidence>
<dbReference type="Pfam" id="PF18962">
    <property type="entry name" value="Por_Secre_tail"/>
    <property type="match status" value="1"/>
</dbReference>
<feature type="domain" description="RCC1-like" evidence="6">
    <location>
        <begin position="19"/>
        <end position="226"/>
    </location>
</feature>
<evidence type="ECO:0000256" key="4">
    <source>
        <dbReference type="SAM" id="SignalP"/>
    </source>
</evidence>
<dbReference type="InterPro" id="IPR000408">
    <property type="entry name" value="Reg_chr_condens"/>
</dbReference>
<dbReference type="Gene3D" id="2.130.10.30">
    <property type="entry name" value="Regulator of chromosome condensation 1/beta-lactamase-inhibitor protein II"/>
    <property type="match status" value="3"/>
</dbReference>
<evidence type="ECO:0000256" key="3">
    <source>
        <dbReference type="ARBA" id="ARBA00022737"/>
    </source>
</evidence>
<dbReference type="PANTHER" id="PTHR45982">
    <property type="entry name" value="REGULATOR OF CHROMOSOME CONDENSATION"/>
    <property type="match status" value="1"/>
</dbReference>
<dbReference type="Pfam" id="PF25390">
    <property type="entry name" value="WD40_RLD"/>
    <property type="match status" value="1"/>
</dbReference>
<proteinExistence type="predicted"/>
<accession>A0ABP9A070</accession>
<evidence type="ECO:0000256" key="1">
    <source>
        <dbReference type="ARBA" id="ARBA00022658"/>
    </source>
</evidence>
<sequence>MKTKLFLFFLLTALGSNAQCWQKIDSGMYHTVALASNGTLWAWGYNNVGQLGDGTTTNRTQPVQIGTANDWVGVYTGYYHSFAIKSNGTLWGWGQNTANQLGDGSATNRLQPVQIGTATNWAKVSGGENFSAGLKTDGTIWMWGSDDREQMGNGTGGAQATPTQLGISTDNSDIDAGRYHVVLLKNYNKVYTWGHNGSGQIGNGTMVNQNVPYLIPGANNYVKIDGSVNGTVAIRDDGGLFMTGQIHTNSYTAFTQIFYPSVWANVKTTQNNFVGVKSDGTLWAWGDNTLGQISQPSYSSSNTPMQVSGTNYSSNIGINIYSFLVLKSDGSLYGCGQNHVGQLGDNTTVQKNTITAISCPATLSTVDLGSDLNFEVYPNPVKDVLKLSSVDNISIDKAVVYDVSGKEVLEANGFVKELNVEKLTRGYYMLEILSEGKRIVKKLIKE</sequence>
<dbReference type="InterPro" id="IPR051553">
    <property type="entry name" value="Ran_GTPase-activating"/>
</dbReference>
<dbReference type="PRINTS" id="PR00633">
    <property type="entry name" value="RCCNDNSATION"/>
</dbReference>
<protein>
    <submittedName>
        <fullName evidence="7">T9SS type A sorting domain-containing protein</fullName>
    </submittedName>
</protein>
<feature type="chain" id="PRO_5046572411" evidence="4">
    <location>
        <begin position="19"/>
        <end position="446"/>
    </location>
</feature>
<feature type="domain" description="Secretion system C-terminal sorting" evidence="5">
    <location>
        <begin position="376"/>
        <end position="444"/>
    </location>
</feature>
<evidence type="ECO:0000259" key="5">
    <source>
        <dbReference type="Pfam" id="PF18962"/>
    </source>
</evidence>
<dbReference type="Proteomes" id="UP001500141">
    <property type="component" value="Unassembled WGS sequence"/>
</dbReference>
<keyword evidence="3" id="KW-0677">Repeat</keyword>
<dbReference type="NCBIfam" id="TIGR04183">
    <property type="entry name" value="Por_Secre_tail"/>
    <property type="match status" value="1"/>
</dbReference>
<dbReference type="RefSeq" id="WP_264544563.1">
    <property type="nucleotide sequence ID" value="NZ_BAABIP010000018.1"/>
</dbReference>
<dbReference type="PROSITE" id="PS50012">
    <property type="entry name" value="RCC1_3"/>
    <property type="match status" value="4"/>
</dbReference>
<reference evidence="8" key="1">
    <citation type="journal article" date="2019" name="Int. J. Syst. Evol. Microbiol.">
        <title>The Global Catalogue of Microorganisms (GCM) 10K type strain sequencing project: providing services to taxonomists for standard genome sequencing and annotation.</title>
        <authorList>
            <consortium name="The Broad Institute Genomics Platform"/>
            <consortium name="The Broad Institute Genome Sequencing Center for Infectious Disease"/>
            <person name="Wu L."/>
            <person name="Ma J."/>
        </authorList>
    </citation>
    <scope>NUCLEOTIDE SEQUENCE [LARGE SCALE GENOMIC DNA]</scope>
    <source>
        <strain evidence="8">JCM 18198</strain>
    </source>
</reference>
<keyword evidence="8" id="KW-1185">Reference proteome</keyword>
<keyword evidence="1" id="KW-0344">Guanine-nucleotide releasing factor</keyword>